<dbReference type="Pfam" id="PF04228">
    <property type="entry name" value="Zn_peptidase"/>
    <property type="match status" value="1"/>
</dbReference>
<gene>
    <name evidence="7" type="ORF">OM076_07195</name>
</gene>
<evidence type="ECO:0000256" key="5">
    <source>
        <dbReference type="SAM" id="MobiDB-lite"/>
    </source>
</evidence>
<reference evidence="7" key="1">
    <citation type="submission" date="2022-10" db="EMBL/GenBank/DDBJ databases">
        <title>The WGS of Solirubrobacter ginsenosidimutans DSM 21036.</title>
        <authorList>
            <person name="Jiang Z."/>
        </authorList>
    </citation>
    <scope>NUCLEOTIDE SEQUENCE</scope>
    <source>
        <strain evidence="7">DSM 21036</strain>
    </source>
</reference>
<name>A0A9X3MNT6_9ACTN</name>
<sequence>MGGRARIAWVCAALLILAGCGGDDTQTAATPTPTPTATETATPTPTAEAAIEADAVAKMPEVPVGAVGTLPPPASAKVHDPGLLHTAFESAETMWEREFGAAGSRYQHAKLVFFHSTVRTKCGEQSRETGPFYCPADFGIYLNTTFFDGLARKYALQSGFAAGYITAHEVAHHVQELLGVHQRVAAANASDPAGANARSIQVELQADCYAGVWLHTVSARGELTEADVQDIVTAATVVGDDYQRNSAGAELAPETWTHGSSADRVRWVLTGLQQGLPSACNTFAS</sequence>
<keyword evidence="3" id="KW-1133">Transmembrane helix</keyword>
<dbReference type="PANTHER" id="PTHR30168:SF0">
    <property type="entry name" value="INNER MEMBRANE PROTEIN"/>
    <property type="match status" value="1"/>
</dbReference>
<organism evidence="7 8">
    <name type="scientific">Solirubrobacter ginsenosidimutans</name>
    <dbReference type="NCBI Taxonomy" id="490573"/>
    <lineage>
        <taxon>Bacteria</taxon>
        <taxon>Bacillati</taxon>
        <taxon>Actinomycetota</taxon>
        <taxon>Thermoleophilia</taxon>
        <taxon>Solirubrobacterales</taxon>
        <taxon>Solirubrobacteraceae</taxon>
        <taxon>Solirubrobacter</taxon>
    </lineage>
</organism>
<evidence type="ECO:0000256" key="1">
    <source>
        <dbReference type="ARBA" id="ARBA00004167"/>
    </source>
</evidence>
<keyword evidence="8" id="KW-1185">Reference proteome</keyword>
<dbReference type="AlphaFoldDB" id="A0A9X3MNT6"/>
<feature type="signal peptide" evidence="6">
    <location>
        <begin position="1"/>
        <end position="22"/>
    </location>
</feature>
<evidence type="ECO:0000256" key="6">
    <source>
        <dbReference type="SAM" id="SignalP"/>
    </source>
</evidence>
<feature type="region of interest" description="Disordered" evidence="5">
    <location>
        <begin position="26"/>
        <end position="45"/>
    </location>
</feature>
<evidence type="ECO:0000256" key="4">
    <source>
        <dbReference type="ARBA" id="ARBA00023136"/>
    </source>
</evidence>
<accession>A0A9X3MNT6</accession>
<dbReference type="GO" id="GO:0016020">
    <property type="term" value="C:membrane"/>
    <property type="evidence" value="ECO:0007669"/>
    <property type="project" value="UniProtKB-SubCell"/>
</dbReference>
<dbReference type="Proteomes" id="UP001149140">
    <property type="component" value="Unassembled WGS sequence"/>
</dbReference>
<keyword evidence="2" id="KW-0812">Transmembrane</keyword>
<dbReference type="EMBL" id="JAPDOD010000004">
    <property type="protein sequence ID" value="MDA0160041.1"/>
    <property type="molecule type" value="Genomic_DNA"/>
</dbReference>
<comment type="caution">
    <text evidence="7">The sequence shown here is derived from an EMBL/GenBank/DDBJ whole genome shotgun (WGS) entry which is preliminary data.</text>
</comment>
<feature type="chain" id="PRO_5040797495" evidence="6">
    <location>
        <begin position="23"/>
        <end position="285"/>
    </location>
</feature>
<dbReference type="PANTHER" id="PTHR30168">
    <property type="entry name" value="PUTATIVE MEMBRANE PROTEIN YPFJ"/>
    <property type="match status" value="1"/>
</dbReference>
<evidence type="ECO:0000313" key="8">
    <source>
        <dbReference type="Proteomes" id="UP001149140"/>
    </source>
</evidence>
<evidence type="ECO:0000256" key="2">
    <source>
        <dbReference type="ARBA" id="ARBA00022692"/>
    </source>
</evidence>
<comment type="subcellular location">
    <subcellularLocation>
        <location evidence="1">Membrane</location>
        <topology evidence="1">Single-pass membrane protein</topology>
    </subcellularLocation>
</comment>
<protein>
    <submittedName>
        <fullName evidence="7">Neutral zinc metallopeptidase</fullName>
    </submittedName>
</protein>
<dbReference type="PROSITE" id="PS51257">
    <property type="entry name" value="PROKAR_LIPOPROTEIN"/>
    <property type="match status" value="1"/>
</dbReference>
<keyword evidence="6" id="KW-0732">Signal</keyword>
<dbReference type="InterPro" id="IPR007343">
    <property type="entry name" value="Uncharacterised_pept_Zn_put"/>
</dbReference>
<evidence type="ECO:0000256" key="3">
    <source>
        <dbReference type="ARBA" id="ARBA00022989"/>
    </source>
</evidence>
<feature type="compositionally biased region" description="Low complexity" evidence="5">
    <location>
        <begin position="27"/>
        <end position="45"/>
    </location>
</feature>
<keyword evidence="4" id="KW-0472">Membrane</keyword>
<evidence type="ECO:0000313" key="7">
    <source>
        <dbReference type="EMBL" id="MDA0160041.1"/>
    </source>
</evidence>
<dbReference type="RefSeq" id="WP_270038809.1">
    <property type="nucleotide sequence ID" value="NZ_JAPDOD010000004.1"/>
</dbReference>
<proteinExistence type="predicted"/>